<dbReference type="AlphaFoldDB" id="A0A8H7I1X3"/>
<dbReference type="Proteomes" id="UP000614334">
    <property type="component" value="Unassembled WGS sequence"/>
</dbReference>
<dbReference type="EMBL" id="JACYCF010000056">
    <property type="protein sequence ID" value="KAF8747864.1"/>
    <property type="molecule type" value="Genomic_DNA"/>
</dbReference>
<comment type="caution">
    <text evidence="2">The sequence shown here is derived from an EMBL/GenBank/DDBJ whole genome shotgun (WGS) entry which is preliminary data.</text>
</comment>
<accession>A0A8H7I1X3</accession>
<reference evidence="2" key="1">
    <citation type="submission" date="2020-09" db="EMBL/GenBank/DDBJ databases">
        <title>Comparative genome analyses of four rice-infecting Rhizoctonia solani isolates reveal extensive enrichment of homogalacturonan modification genes.</title>
        <authorList>
            <person name="Lee D.-Y."/>
            <person name="Jeon J."/>
            <person name="Kim K.-T."/>
            <person name="Cheong K."/>
            <person name="Song H."/>
            <person name="Choi G."/>
            <person name="Ko J."/>
            <person name="Opiyo S.O."/>
            <person name="Zuo S."/>
            <person name="Madhav S."/>
            <person name="Lee Y.-H."/>
            <person name="Wang G.-L."/>
        </authorList>
    </citation>
    <scope>NUCLEOTIDE SEQUENCE</scope>
    <source>
        <strain evidence="2">AG1-IA B2</strain>
    </source>
</reference>
<gene>
    <name evidence="2" type="ORF">RHS01_11219</name>
</gene>
<organism evidence="2 3">
    <name type="scientific">Rhizoctonia solani</name>
    <dbReference type="NCBI Taxonomy" id="456999"/>
    <lineage>
        <taxon>Eukaryota</taxon>
        <taxon>Fungi</taxon>
        <taxon>Dikarya</taxon>
        <taxon>Basidiomycota</taxon>
        <taxon>Agaricomycotina</taxon>
        <taxon>Agaricomycetes</taxon>
        <taxon>Cantharellales</taxon>
        <taxon>Ceratobasidiaceae</taxon>
        <taxon>Rhizoctonia</taxon>
    </lineage>
</organism>
<evidence type="ECO:0000313" key="3">
    <source>
        <dbReference type="Proteomes" id="UP000614334"/>
    </source>
</evidence>
<name>A0A8H7I1X3_9AGAM</name>
<sequence>MLPEEIFANTTTEELEIVMEICGKLREDPSLESIIQFLTEDADNAPPQSGRHTGTMIGKKTSYGIAGS</sequence>
<proteinExistence type="predicted"/>
<evidence type="ECO:0000256" key="1">
    <source>
        <dbReference type="SAM" id="MobiDB-lite"/>
    </source>
</evidence>
<protein>
    <submittedName>
        <fullName evidence="2">Uncharacterized protein</fullName>
    </submittedName>
</protein>
<evidence type="ECO:0000313" key="2">
    <source>
        <dbReference type="EMBL" id="KAF8747864.1"/>
    </source>
</evidence>
<feature type="region of interest" description="Disordered" evidence="1">
    <location>
        <begin position="40"/>
        <end position="68"/>
    </location>
</feature>